<feature type="domain" description="FIST" evidence="1">
    <location>
        <begin position="20"/>
        <end position="223"/>
    </location>
</feature>
<evidence type="ECO:0000313" key="4">
    <source>
        <dbReference type="Proteomes" id="UP001197247"/>
    </source>
</evidence>
<organism evidence="3 4">
    <name type="scientific">Kineosporia corallincola</name>
    <dbReference type="NCBI Taxonomy" id="2835133"/>
    <lineage>
        <taxon>Bacteria</taxon>
        <taxon>Bacillati</taxon>
        <taxon>Actinomycetota</taxon>
        <taxon>Actinomycetes</taxon>
        <taxon>Kineosporiales</taxon>
        <taxon>Kineosporiaceae</taxon>
        <taxon>Kineosporia</taxon>
    </lineage>
</organism>
<accession>A0ABS5TBU1</accession>
<evidence type="ECO:0000259" key="1">
    <source>
        <dbReference type="SMART" id="SM00897"/>
    </source>
</evidence>
<comment type="caution">
    <text evidence="3">The sequence shown here is derived from an EMBL/GenBank/DDBJ whole genome shotgun (WGS) entry which is preliminary data.</text>
</comment>
<dbReference type="Pfam" id="PF10442">
    <property type="entry name" value="FIST_C"/>
    <property type="match status" value="1"/>
</dbReference>
<sequence length="384" mass="40261">MGQWTAGVGYSTPLPAWDGPSTLVMIFASGAVMEAAVAPGTTDTGPVAEVADTYSSSVVMGCSTAGEIFGETVEDGTVTVAVAAFDTTRLTLVHRDMSESRDSRRIGRDLAEELTDHDPALKGLFVLSDGLTANGAELAQGLSEGCRGRGVITGGLAGDGNRFDRTWVLADGRPRNGVVSVLGLSGPNVRIGHGAGGGWSILGPERKVTRSEGNVLYELDGQPALELYRTYLGALMGETPEATLRFPLSVRTPDGAQKAVVRTVQAFDETEQSLIFTGDVPQDAVARLMRANMDELVEGAGDAVKAAELIPGLPVLALIVSCIGRRAVLKQRTEDELETVLSRLPGDALVAGFYSYGEISPIGDKASGLLNQTLTITTIQELTP</sequence>
<feature type="domain" description="FIST C-domain" evidence="2">
    <location>
        <begin position="224"/>
        <end position="362"/>
    </location>
</feature>
<name>A0ABS5TBU1_9ACTN</name>
<evidence type="ECO:0000313" key="3">
    <source>
        <dbReference type="EMBL" id="MBT0768544.1"/>
    </source>
</evidence>
<dbReference type="InterPro" id="IPR013702">
    <property type="entry name" value="FIST_domain_N"/>
</dbReference>
<gene>
    <name evidence="3" type="ORF">KIH74_06380</name>
</gene>
<keyword evidence="4" id="KW-1185">Reference proteome</keyword>
<dbReference type="SMART" id="SM01204">
    <property type="entry name" value="FIST_C"/>
    <property type="match status" value="1"/>
</dbReference>
<dbReference type="EMBL" id="JAHBAY010000002">
    <property type="protein sequence ID" value="MBT0768544.1"/>
    <property type="molecule type" value="Genomic_DNA"/>
</dbReference>
<dbReference type="PANTHER" id="PTHR40252:SF2">
    <property type="entry name" value="BLR0328 PROTEIN"/>
    <property type="match status" value="1"/>
</dbReference>
<dbReference type="Proteomes" id="UP001197247">
    <property type="component" value="Unassembled WGS sequence"/>
</dbReference>
<protein>
    <submittedName>
        <fullName evidence="3">FIST C-terminal domain-containing protein</fullName>
    </submittedName>
</protein>
<dbReference type="InterPro" id="IPR019494">
    <property type="entry name" value="FIST_C"/>
</dbReference>
<dbReference type="RefSeq" id="WP_214154838.1">
    <property type="nucleotide sequence ID" value="NZ_JAHBAY010000002.1"/>
</dbReference>
<dbReference type="SMART" id="SM00897">
    <property type="entry name" value="FIST"/>
    <property type="match status" value="1"/>
</dbReference>
<dbReference type="Pfam" id="PF08495">
    <property type="entry name" value="FIST"/>
    <property type="match status" value="1"/>
</dbReference>
<dbReference type="PANTHER" id="PTHR40252">
    <property type="entry name" value="BLR0328 PROTEIN"/>
    <property type="match status" value="1"/>
</dbReference>
<evidence type="ECO:0000259" key="2">
    <source>
        <dbReference type="SMART" id="SM01204"/>
    </source>
</evidence>
<proteinExistence type="predicted"/>
<reference evidence="3 4" key="1">
    <citation type="submission" date="2021-05" db="EMBL/GenBank/DDBJ databases">
        <title>Kineosporia and Streptomyces sp. nov. two new marine actinobacteria isolated from Coral.</title>
        <authorList>
            <person name="Buangrab K."/>
            <person name="Sutthacheep M."/>
            <person name="Yeemin T."/>
            <person name="Harunari E."/>
            <person name="Igarashi Y."/>
            <person name="Kanchanasin P."/>
            <person name="Tanasupawat S."/>
            <person name="Phongsopitanun W."/>
        </authorList>
    </citation>
    <scope>NUCLEOTIDE SEQUENCE [LARGE SCALE GENOMIC DNA]</scope>
    <source>
        <strain evidence="3 4">J2-2</strain>
    </source>
</reference>